<evidence type="ECO:0000256" key="4">
    <source>
        <dbReference type="ARBA" id="ARBA00022989"/>
    </source>
</evidence>
<comment type="subcellular location">
    <subcellularLocation>
        <location evidence="1">Cell membrane</location>
        <topology evidence="1">Multi-pass membrane protein</topology>
    </subcellularLocation>
</comment>
<feature type="domain" description="ABC3 transporter permease C-terminal" evidence="9">
    <location>
        <begin position="1029"/>
        <end position="1145"/>
    </location>
</feature>
<evidence type="ECO:0000256" key="1">
    <source>
        <dbReference type="ARBA" id="ARBA00004651"/>
    </source>
</evidence>
<dbReference type="GO" id="GO:0022857">
    <property type="term" value="F:transmembrane transporter activity"/>
    <property type="evidence" value="ECO:0007669"/>
    <property type="project" value="TreeGrafter"/>
</dbReference>
<protein>
    <submittedName>
        <fullName evidence="11">FtsX-like permease family protein</fullName>
    </submittedName>
</protein>
<dbReference type="InterPro" id="IPR050250">
    <property type="entry name" value="Macrolide_Exporter_MacB"/>
</dbReference>
<evidence type="ECO:0000313" key="12">
    <source>
        <dbReference type="Proteomes" id="UP000009036"/>
    </source>
</evidence>
<dbReference type="PANTHER" id="PTHR30572">
    <property type="entry name" value="MEMBRANE COMPONENT OF TRANSPORTER-RELATED"/>
    <property type="match status" value="1"/>
</dbReference>
<feature type="transmembrane region" description="Helical" evidence="8">
    <location>
        <begin position="459"/>
        <end position="476"/>
    </location>
</feature>
<keyword evidence="2" id="KW-1003">Cell membrane</keyword>
<evidence type="ECO:0000256" key="5">
    <source>
        <dbReference type="ARBA" id="ARBA00023136"/>
    </source>
</evidence>
<dbReference type="RefSeq" id="WP_006605581.1">
    <property type="nucleotide sequence ID" value="NZ_CP072931.1"/>
</dbReference>
<reference evidence="10" key="1">
    <citation type="journal article" date="2012" name="J. Bacteriol.">
        <title>Genome Sequence of Streptomyces auratus Strain AGR0001, a Phoslactomycin-Producing Actinomycete.</title>
        <authorList>
            <person name="Han X."/>
            <person name="Li M."/>
            <person name="Ding Z."/>
            <person name="Zhao J."/>
            <person name="Ji K."/>
            <person name="Wen M."/>
            <person name="Lu T."/>
        </authorList>
    </citation>
    <scope>NUCLEOTIDE SEQUENCE [LARGE SCALE GENOMIC DNA]</scope>
    <source>
        <strain evidence="10">AGR0001</strain>
    </source>
</reference>
<dbReference type="AlphaFoldDB" id="J1ZTW0"/>
<organism evidence="10">
    <name type="scientific">Streptomyces auratus AGR0001</name>
    <dbReference type="NCBI Taxonomy" id="1160718"/>
    <lineage>
        <taxon>Bacteria</taxon>
        <taxon>Bacillati</taxon>
        <taxon>Actinomycetota</taxon>
        <taxon>Actinomycetes</taxon>
        <taxon>Kitasatosporales</taxon>
        <taxon>Streptomycetaceae</taxon>
        <taxon>Streptomyces</taxon>
    </lineage>
</organism>
<evidence type="ECO:0000256" key="3">
    <source>
        <dbReference type="ARBA" id="ARBA00022692"/>
    </source>
</evidence>
<evidence type="ECO:0000313" key="11">
    <source>
        <dbReference type="EMBL" id="QTZ91975.1"/>
    </source>
</evidence>
<dbReference type="STRING" id="1160718.SU9_20294"/>
<dbReference type="EMBL" id="CP072931">
    <property type="protein sequence ID" value="QTZ91975.1"/>
    <property type="molecule type" value="Genomic_DNA"/>
</dbReference>
<sequence length="1161" mass="117414">MSGFVFVFLRVRAHRLLLTAALLSVLLTTTVLATLTAFSGAIGDAGLRQALRTRAAPAAALQVKAQLPAAQRQSADRAVARGARRAFDGLPFTVRTLVRSGPYALPRTLRSPPAPKDEPDLTQLAALDRSRLTLTAGHWPPAVRRGPLPVAMPAAAAARLGVAPGRRLTLDNRLSGSAHLTVEVTGVYRPTDRSDPYWKLDDLGGRGVRTVGFTTYGPLFTDPAAFRGGAGDGGAAPGGGVAQDSVGWLATADFRPLTADRLPALSAAAAAAPKALMADPAFAGQATATTGLPDALGQLQRALLVNRSTILIVALQLILLAGCALLLVARMLSTERAGETALLRARGGSRRRIAGLALAESLLLAAPAALGAPLLTGPLLRLLAGHGPSARIGLPLDTGLTGATWLTGSAVALGCALAVAAPALLRTGPAGPHTRRARALPGATGVAPARTEWRAWGRTGADLGLLVIAGVAFWQLQRQTAGDGAGSGVLTGDTTGRLGIDPVLVAAPALALLAGTVLTLRLLPLAARLAERGAARGRGLAAALAGWQISRRPQRGAGPVLLLVLATALGMLAIGQRASWDRSQDDQADFRAAAPVRVLASRTPQWGQGGAYADVPGVAAALPAGLTGLDLPDGNNSSLLALDTVGASPARTESRVRGRSAGTLLLRGDLVGGAADDPAGAAADRLLRAVAPHDEPPAGVELPPHTDRLRLTATLRSLRTLPPAPRPPVAGADTDPQDTGPVPATLSALLTDGHGVPYALPLGSLAADGRPHTLTADLAAAAGAPAGRPAGPLRLTGLVAGLDQPPVAHRQQLTVTAAEATAGDAPPRPLAAPAALRWQPKITDTSSSVGEAFGPRAGRAEVPRGGLLSQTYDTGARLDAYGASVTTVRITAAHAARPPLAAVATGAFLRASGSKTGSVVEIPVNGQPLKARIVRAVRALPGPADAPATGGLLVDLGAVNEALSDRGAPPLAATEWWLRPEPGATGRVVEALRARPDTDPDQVLVRDEIAGQLHDDPLGLGPQTALAAAAAAAVALAAVGFGVGAAASVRERTREFAVLRALGAPRGQPARMIAAEQGVLIALALGVGAALGTALTRAVVPLVVLTEQAGRPEPPVLVELPPGPVVALLAAVAAVPLLAVAALGLRPGDPVQALRSQGARG</sequence>
<feature type="transmembrane region" description="Helical" evidence="8">
    <location>
        <begin position="403"/>
        <end position="425"/>
    </location>
</feature>
<dbReference type="GO" id="GO:0005886">
    <property type="term" value="C:plasma membrane"/>
    <property type="evidence" value="ECO:0007669"/>
    <property type="project" value="UniProtKB-SubCell"/>
</dbReference>
<dbReference type="EMBL" id="AJGV01000125">
    <property type="protein sequence ID" value="EJJ05111.1"/>
    <property type="molecule type" value="Genomic_DNA"/>
</dbReference>
<feature type="domain" description="ABC3 transporter permease C-terminal" evidence="9">
    <location>
        <begin position="312"/>
        <end position="426"/>
    </location>
</feature>
<dbReference type="Proteomes" id="UP000009036">
    <property type="component" value="Chromosome"/>
</dbReference>
<evidence type="ECO:0000256" key="8">
    <source>
        <dbReference type="SAM" id="Phobius"/>
    </source>
</evidence>
<comment type="similarity">
    <text evidence="6">Belongs to the ABC-4 integral membrane protein family.</text>
</comment>
<name>J1ZTW0_9ACTN</name>
<dbReference type="PATRIC" id="fig|1160718.3.peg.4110"/>
<feature type="region of interest" description="Disordered" evidence="7">
    <location>
        <begin position="719"/>
        <end position="740"/>
    </location>
</feature>
<dbReference type="eggNOG" id="COG0577">
    <property type="taxonomic scope" value="Bacteria"/>
</dbReference>
<dbReference type="HOGENOM" id="CLU_009266_0_0_11"/>
<keyword evidence="3 8" id="KW-0812">Transmembrane</keyword>
<feature type="transmembrane region" description="Helical" evidence="8">
    <location>
        <begin position="503"/>
        <end position="523"/>
    </location>
</feature>
<keyword evidence="5 8" id="KW-0472">Membrane</keyword>
<dbReference type="Pfam" id="PF02687">
    <property type="entry name" value="FtsX"/>
    <property type="match status" value="2"/>
</dbReference>
<gene>
    <name evidence="11" type="ORF">SU9_011180</name>
    <name evidence="10" type="ORF">SU9_20294</name>
</gene>
<keyword evidence="4 8" id="KW-1133">Transmembrane helix</keyword>
<keyword evidence="12" id="KW-1185">Reference proteome</keyword>
<dbReference type="KEGG" id="sauh:SU9_011180"/>
<accession>J1ZTW0</accession>
<feature type="transmembrane region" description="Helical" evidence="8">
    <location>
        <begin position="310"/>
        <end position="332"/>
    </location>
</feature>
<evidence type="ECO:0000259" key="9">
    <source>
        <dbReference type="Pfam" id="PF02687"/>
    </source>
</evidence>
<evidence type="ECO:0000256" key="6">
    <source>
        <dbReference type="ARBA" id="ARBA00038076"/>
    </source>
</evidence>
<feature type="transmembrane region" description="Helical" evidence="8">
    <location>
        <begin position="1025"/>
        <end position="1047"/>
    </location>
</feature>
<proteinExistence type="inferred from homology"/>
<evidence type="ECO:0000256" key="2">
    <source>
        <dbReference type="ARBA" id="ARBA00022475"/>
    </source>
</evidence>
<dbReference type="OrthoDB" id="5101691at2"/>
<dbReference type="InterPro" id="IPR003838">
    <property type="entry name" value="ABC3_permease_C"/>
</dbReference>
<feature type="transmembrane region" description="Helical" evidence="8">
    <location>
        <begin position="353"/>
        <end position="375"/>
    </location>
</feature>
<feature type="transmembrane region" description="Helical" evidence="8">
    <location>
        <begin position="556"/>
        <end position="575"/>
    </location>
</feature>
<feature type="transmembrane region" description="Helical" evidence="8">
    <location>
        <begin position="1079"/>
        <end position="1105"/>
    </location>
</feature>
<reference evidence="11" key="2">
    <citation type="submission" date="2021-04" db="EMBL/GenBank/DDBJ databases">
        <authorList>
            <person name="Wen M.-L."/>
            <person name="Han X.-L."/>
            <person name="Xiong J."/>
        </authorList>
    </citation>
    <scope>NUCLEOTIDE SEQUENCE</scope>
    <source>
        <strain evidence="11">AGR0001</strain>
    </source>
</reference>
<dbReference type="PANTHER" id="PTHR30572:SF4">
    <property type="entry name" value="ABC TRANSPORTER PERMEASE YTRF"/>
    <property type="match status" value="1"/>
</dbReference>
<feature type="transmembrane region" description="Helical" evidence="8">
    <location>
        <begin position="1125"/>
        <end position="1145"/>
    </location>
</feature>
<evidence type="ECO:0000313" key="10">
    <source>
        <dbReference type="EMBL" id="EJJ05111.1"/>
    </source>
</evidence>
<evidence type="ECO:0000256" key="7">
    <source>
        <dbReference type="SAM" id="MobiDB-lite"/>
    </source>
</evidence>